<evidence type="ECO:0000256" key="1">
    <source>
        <dbReference type="SAM" id="MobiDB-lite"/>
    </source>
</evidence>
<feature type="compositionally biased region" description="Basic and acidic residues" evidence="1">
    <location>
        <begin position="42"/>
        <end position="51"/>
    </location>
</feature>
<comment type="caution">
    <text evidence="2">The sequence shown here is derived from an EMBL/GenBank/DDBJ whole genome shotgun (WGS) entry which is preliminary data.</text>
</comment>
<evidence type="ECO:0000313" key="2">
    <source>
        <dbReference type="EMBL" id="PON88302.1"/>
    </source>
</evidence>
<feature type="compositionally biased region" description="Low complexity" evidence="1">
    <location>
        <begin position="14"/>
        <end position="23"/>
    </location>
</feature>
<sequence length="196" mass="21703">MGQAFRRASGRIRATTTTDATSSWSKPKTIVDRKPPPVGPTIKEEISKAGDGEPGAAIDSDGTMARNPDNVLEERDPNYDAMLGQMVGRITTKPGGKLEMGEASVVDRYKRPLPKLRNTKPDSSSFEDRPTPSGTLNIAQLRHIVLLHEGKAEDHDGPMDVQQIAEKYRVDVAEVQRILQFISLPPEEEKKERNNF</sequence>
<dbReference type="EMBL" id="JXTC01000107">
    <property type="protein sequence ID" value="PON88302.1"/>
    <property type="molecule type" value="Genomic_DNA"/>
</dbReference>
<dbReference type="FunCoup" id="A0A2P5ES08">
    <property type="interactions" value="1110"/>
</dbReference>
<name>A0A2P5ES08_TREOI</name>
<keyword evidence="3" id="KW-1185">Reference proteome</keyword>
<protein>
    <submittedName>
        <fullName evidence="2">Dynein beta chain, ciliary protein</fullName>
    </submittedName>
</protein>
<evidence type="ECO:0000313" key="3">
    <source>
        <dbReference type="Proteomes" id="UP000237000"/>
    </source>
</evidence>
<dbReference type="STRING" id="63057.A0A2P5ES08"/>
<proteinExistence type="predicted"/>
<dbReference type="PANTHER" id="PTHR36759">
    <property type="entry name" value="DYNEIN BETA CHAIN, CILIARY PROTEIN"/>
    <property type="match status" value="1"/>
</dbReference>
<organism evidence="2 3">
    <name type="scientific">Trema orientale</name>
    <name type="common">Charcoal tree</name>
    <name type="synonym">Celtis orientalis</name>
    <dbReference type="NCBI Taxonomy" id="63057"/>
    <lineage>
        <taxon>Eukaryota</taxon>
        <taxon>Viridiplantae</taxon>
        <taxon>Streptophyta</taxon>
        <taxon>Embryophyta</taxon>
        <taxon>Tracheophyta</taxon>
        <taxon>Spermatophyta</taxon>
        <taxon>Magnoliopsida</taxon>
        <taxon>eudicotyledons</taxon>
        <taxon>Gunneridae</taxon>
        <taxon>Pentapetalae</taxon>
        <taxon>rosids</taxon>
        <taxon>fabids</taxon>
        <taxon>Rosales</taxon>
        <taxon>Cannabaceae</taxon>
        <taxon>Trema</taxon>
    </lineage>
</organism>
<accession>A0A2P5ES08</accession>
<feature type="region of interest" description="Disordered" evidence="1">
    <location>
        <begin position="1"/>
        <end position="77"/>
    </location>
</feature>
<dbReference type="OrthoDB" id="1609931at2759"/>
<gene>
    <name evidence="2" type="ORF">TorRG33x02_158890</name>
</gene>
<dbReference type="AlphaFoldDB" id="A0A2P5ES08"/>
<reference evidence="3" key="1">
    <citation type="submission" date="2016-06" db="EMBL/GenBank/DDBJ databases">
        <title>Parallel loss of symbiosis genes in relatives of nitrogen-fixing non-legume Parasponia.</title>
        <authorList>
            <person name="Van Velzen R."/>
            <person name="Holmer R."/>
            <person name="Bu F."/>
            <person name="Rutten L."/>
            <person name="Van Zeijl A."/>
            <person name="Liu W."/>
            <person name="Santuari L."/>
            <person name="Cao Q."/>
            <person name="Sharma T."/>
            <person name="Shen D."/>
            <person name="Roswanjaya Y."/>
            <person name="Wardhani T."/>
            <person name="Kalhor M.S."/>
            <person name="Jansen J."/>
            <person name="Van den Hoogen J."/>
            <person name="Gungor B."/>
            <person name="Hartog M."/>
            <person name="Hontelez J."/>
            <person name="Verver J."/>
            <person name="Yang W.-C."/>
            <person name="Schijlen E."/>
            <person name="Repin R."/>
            <person name="Schilthuizen M."/>
            <person name="Schranz E."/>
            <person name="Heidstra R."/>
            <person name="Miyata K."/>
            <person name="Fedorova E."/>
            <person name="Kohlen W."/>
            <person name="Bisseling T."/>
            <person name="Smit S."/>
            <person name="Geurts R."/>
        </authorList>
    </citation>
    <scope>NUCLEOTIDE SEQUENCE [LARGE SCALE GENOMIC DNA]</scope>
    <source>
        <strain evidence="3">cv. RG33-2</strain>
    </source>
</reference>
<dbReference type="InParanoid" id="A0A2P5ES08"/>
<dbReference type="PANTHER" id="PTHR36759:SF1">
    <property type="entry name" value="DYNEIN BETA CHAIN, CILIARY PROTEIN"/>
    <property type="match status" value="1"/>
</dbReference>
<dbReference type="Proteomes" id="UP000237000">
    <property type="component" value="Unassembled WGS sequence"/>
</dbReference>
<feature type="region of interest" description="Disordered" evidence="1">
    <location>
        <begin position="114"/>
        <end position="134"/>
    </location>
</feature>